<dbReference type="RefSeq" id="WP_089713587.1">
    <property type="nucleotide sequence ID" value="NZ_FOBC01000012.1"/>
</dbReference>
<feature type="region of interest" description="Disordered" evidence="1">
    <location>
        <begin position="105"/>
        <end position="132"/>
    </location>
</feature>
<gene>
    <name evidence="3" type="ORF">SAMN04488129_11265</name>
</gene>
<dbReference type="Proteomes" id="UP000198807">
    <property type="component" value="Unassembled WGS sequence"/>
</dbReference>
<keyword evidence="2" id="KW-1133">Transmembrane helix</keyword>
<accession>A0A1H7RFA1</accession>
<dbReference type="STRING" id="650850.SAMN04488129_11265"/>
<proteinExistence type="predicted"/>
<feature type="transmembrane region" description="Helical" evidence="2">
    <location>
        <begin position="45"/>
        <end position="63"/>
    </location>
</feature>
<sequence length="314" mass="34912">MLGFLQGFSYGLFMTCLPWLLVGLAKPRLAVPVEPPSRLQVILRYALLVPFISMLLWLTSLWGGFGPTLMGWLAGLVAIPVALPLERRLRGWFARRREKRRQASLAAEAARRREQQQRDAHEADLTVLDPAQPPADADDLVLALCRAKQGLVDARRPDLAVQADRVYSRYRHVLGVLGSRFDSGELAFARARGLVAEVCRGAVDTLDAMASQARGVANVDGDFVRRRLSREGRQLGTAERAALMRRLELLEETEKGLRELAARNESALTVLDDTAVSMARIETGRPQASVTTEQALEELRRFVSRADRYGRGKS</sequence>
<dbReference type="EMBL" id="FOBC01000012">
    <property type="protein sequence ID" value="SEL58594.1"/>
    <property type="molecule type" value="Genomic_DNA"/>
</dbReference>
<reference evidence="4" key="1">
    <citation type="submission" date="2016-10" db="EMBL/GenBank/DDBJ databases">
        <authorList>
            <person name="Varghese N."/>
            <person name="Submissions S."/>
        </authorList>
    </citation>
    <scope>NUCLEOTIDE SEQUENCE [LARGE SCALE GENOMIC DNA]</scope>
    <source>
        <strain evidence="4">CGMCC 1.9150</strain>
    </source>
</reference>
<evidence type="ECO:0000313" key="3">
    <source>
        <dbReference type="EMBL" id="SEL58594.1"/>
    </source>
</evidence>
<protein>
    <recommendedName>
        <fullName evidence="5">Cobyrinic acid a,c-diamide synthase</fullName>
    </recommendedName>
</protein>
<evidence type="ECO:0000256" key="1">
    <source>
        <dbReference type="SAM" id="MobiDB-lite"/>
    </source>
</evidence>
<dbReference type="AlphaFoldDB" id="A0A1H7RFA1"/>
<feature type="compositionally biased region" description="Basic and acidic residues" evidence="1">
    <location>
        <begin position="109"/>
        <end position="124"/>
    </location>
</feature>
<feature type="transmembrane region" description="Helical" evidence="2">
    <location>
        <begin position="6"/>
        <end position="25"/>
    </location>
</feature>
<evidence type="ECO:0000313" key="4">
    <source>
        <dbReference type="Proteomes" id="UP000198807"/>
    </source>
</evidence>
<organism evidence="3 4">
    <name type="scientific">Halomonas daqiaonensis</name>
    <dbReference type="NCBI Taxonomy" id="650850"/>
    <lineage>
        <taxon>Bacteria</taxon>
        <taxon>Pseudomonadati</taxon>
        <taxon>Pseudomonadota</taxon>
        <taxon>Gammaproteobacteria</taxon>
        <taxon>Oceanospirillales</taxon>
        <taxon>Halomonadaceae</taxon>
        <taxon>Halomonas</taxon>
    </lineage>
</organism>
<keyword evidence="2" id="KW-0472">Membrane</keyword>
<dbReference type="OrthoDB" id="6158881at2"/>
<dbReference type="PROSITE" id="PS50096">
    <property type="entry name" value="IQ"/>
    <property type="match status" value="1"/>
</dbReference>
<evidence type="ECO:0000256" key="2">
    <source>
        <dbReference type="SAM" id="Phobius"/>
    </source>
</evidence>
<feature type="transmembrane region" description="Helical" evidence="2">
    <location>
        <begin position="69"/>
        <end position="86"/>
    </location>
</feature>
<keyword evidence="2" id="KW-0812">Transmembrane</keyword>
<keyword evidence="4" id="KW-1185">Reference proteome</keyword>
<name>A0A1H7RFA1_9GAMM</name>
<evidence type="ECO:0008006" key="5">
    <source>
        <dbReference type="Google" id="ProtNLM"/>
    </source>
</evidence>